<dbReference type="EMBL" id="RSED01000010">
    <property type="protein sequence ID" value="RRS03631.1"/>
    <property type="molecule type" value="Genomic_DNA"/>
</dbReference>
<organism evidence="2 3">
    <name type="scientific">Aquabacterium soli</name>
    <dbReference type="NCBI Taxonomy" id="2493092"/>
    <lineage>
        <taxon>Bacteria</taxon>
        <taxon>Pseudomonadati</taxon>
        <taxon>Pseudomonadota</taxon>
        <taxon>Betaproteobacteria</taxon>
        <taxon>Burkholderiales</taxon>
        <taxon>Aquabacterium</taxon>
    </lineage>
</organism>
<feature type="transmembrane region" description="Helical" evidence="1">
    <location>
        <begin position="20"/>
        <end position="45"/>
    </location>
</feature>
<keyword evidence="1" id="KW-0472">Membrane</keyword>
<dbReference type="PANTHER" id="PTHR37314">
    <property type="entry name" value="SLR0142 PROTEIN"/>
    <property type="match status" value="1"/>
</dbReference>
<evidence type="ECO:0000256" key="1">
    <source>
        <dbReference type="SAM" id="Phobius"/>
    </source>
</evidence>
<name>A0A3R8U306_9BURK</name>
<accession>A0A3R8U306</accession>
<dbReference type="InterPro" id="IPR010699">
    <property type="entry name" value="DUF1275"/>
</dbReference>
<keyword evidence="1" id="KW-1133">Transmembrane helix</keyword>
<reference evidence="2 3" key="1">
    <citation type="submission" date="2018-12" db="EMBL/GenBank/DDBJ databases">
        <title>The whole draft genome of Aquabacterium sp. SJQ9.</title>
        <authorList>
            <person name="Sun L."/>
            <person name="Gao X."/>
            <person name="Chen W."/>
            <person name="Huang K."/>
        </authorList>
    </citation>
    <scope>NUCLEOTIDE SEQUENCE [LARGE SCALE GENOMIC DNA]</scope>
    <source>
        <strain evidence="2 3">SJQ9</strain>
    </source>
</reference>
<keyword evidence="3" id="KW-1185">Reference proteome</keyword>
<evidence type="ECO:0000313" key="3">
    <source>
        <dbReference type="Proteomes" id="UP000269265"/>
    </source>
</evidence>
<comment type="caution">
    <text evidence="2">The sequence shown here is derived from an EMBL/GenBank/DDBJ whole genome shotgun (WGS) entry which is preliminary data.</text>
</comment>
<feature type="transmembrane region" description="Helical" evidence="1">
    <location>
        <begin position="65"/>
        <end position="88"/>
    </location>
</feature>
<dbReference type="OrthoDB" id="270162at2"/>
<proteinExistence type="predicted"/>
<evidence type="ECO:0000313" key="2">
    <source>
        <dbReference type="EMBL" id="RRS03631.1"/>
    </source>
</evidence>
<feature type="transmembrane region" description="Helical" evidence="1">
    <location>
        <begin position="127"/>
        <end position="147"/>
    </location>
</feature>
<keyword evidence="1" id="KW-0812">Transmembrane</keyword>
<dbReference type="Proteomes" id="UP000269265">
    <property type="component" value="Unassembled WGS sequence"/>
</dbReference>
<dbReference type="PANTHER" id="PTHR37314:SF4">
    <property type="entry name" value="UPF0700 TRANSMEMBRANE PROTEIN YOAK"/>
    <property type="match status" value="1"/>
</dbReference>
<dbReference type="RefSeq" id="WP_125243837.1">
    <property type="nucleotide sequence ID" value="NZ_RSED01000010.1"/>
</dbReference>
<sequence>MPLNFARRLTGSRRDSAADFQLGVLLAFIAGAANAGGFVAIGQYTSHMTGIVSAIADHLVLGGQAVVLGGVAALLSFLAGAMMTAILVNWARQRGFSSLYAGPLLLEAALLLVFGVVGARLQHISGLVVPATVMLLCFIMGLQNAVISKVSRATIRTTHVTGIVTDLGIELGKAVYWNGRAQPAESRVMADNGRLKVLGGLLGSFFAGAVLGAVAFGSMGYVATVPLAAALMLVAGVPAFDDVWSRFRNPTNGTP</sequence>
<dbReference type="Pfam" id="PF06912">
    <property type="entry name" value="DUF1275"/>
    <property type="match status" value="1"/>
</dbReference>
<feature type="transmembrane region" description="Helical" evidence="1">
    <location>
        <begin position="197"/>
        <end position="215"/>
    </location>
</feature>
<protein>
    <submittedName>
        <fullName evidence="2">DUF1275 domain-containing protein</fullName>
    </submittedName>
</protein>
<dbReference type="AlphaFoldDB" id="A0A3R8U306"/>
<feature type="transmembrane region" description="Helical" evidence="1">
    <location>
        <begin position="221"/>
        <end position="240"/>
    </location>
</feature>
<feature type="transmembrane region" description="Helical" evidence="1">
    <location>
        <begin position="100"/>
        <end position="121"/>
    </location>
</feature>
<gene>
    <name evidence="2" type="ORF">EIP75_13615</name>
</gene>